<dbReference type="PANTHER" id="PTHR47331:SF5">
    <property type="entry name" value="RIBONUCLEASE H"/>
    <property type="match status" value="1"/>
</dbReference>
<dbReference type="AlphaFoldDB" id="A0A7D9L7L1"/>
<feature type="region of interest" description="Disordered" evidence="1">
    <location>
        <begin position="185"/>
        <end position="209"/>
    </location>
</feature>
<evidence type="ECO:0000256" key="1">
    <source>
        <dbReference type="SAM" id="MobiDB-lite"/>
    </source>
</evidence>
<accession>A0A7D9L7L1</accession>
<feature type="non-terminal residue" evidence="2">
    <location>
        <position position="856"/>
    </location>
</feature>
<keyword evidence="3" id="KW-1185">Reference proteome</keyword>
<evidence type="ECO:0000313" key="2">
    <source>
        <dbReference type="EMBL" id="CAB4029003.1"/>
    </source>
</evidence>
<dbReference type="EMBL" id="CACRXK020015878">
    <property type="protein sequence ID" value="CAB4029003.1"/>
    <property type="molecule type" value="Genomic_DNA"/>
</dbReference>
<evidence type="ECO:0000313" key="3">
    <source>
        <dbReference type="Proteomes" id="UP001152795"/>
    </source>
</evidence>
<name>A0A7D9L7L1_PARCT</name>
<dbReference type="PANTHER" id="PTHR47331">
    <property type="entry name" value="PHD-TYPE DOMAIN-CONTAINING PROTEIN"/>
    <property type="match status" value="1"/>
</dbReference>
<dbReference type="Pfam" id="PF03564">
    <property type="entry name" value="DUF1759"/>
    <property type="match status" value="1"/>
</dbReference>
<dbReference type="Proteomes" id="UP001152795">
    <property type="component" value="Unassembled WGS sequence"/>
</dbReference>
<organism evidence="2 3">
    <name type="scientific">Paramuricea clavata</name>
    <name type="common">Red gorgonian</name>
    <name type="synonym">Violescent sea-whip</name>
    <dbReference type="NCBI Taxonomy" id="317549"/>
    <lineage>
        <taxon>Eukaryota</taxon>
        <taxon>Metazoa</taxon>
        <taxon>Cnidaria</taxon>
        <taxon>Anthozoa</taxon>
        <taxon>Octocorallia</taxon>
        <taxon>Malacalcyonacea</taxon>
        <taxon>Plexauridae</taxon>
        <taxon>Paramuricea</taxon>
    </lineage>
</organism>
<feature type="compositionally biased region" description="Polar residues" evidence="1">
    <location>
        <begin position="8"/>
        <end position="18"/>
    </location>
</feature>
<protein>
    <submittedName>
        <fullName evidence="2">Uncharacterized protein</fullName>
    </submittedName>
</protein>
<gene>
    <name evidence="2" type="ORF">PACLA_8A039263</name>
</gene>
<comment type="caution">
    <text evidence="2">The sequence shown here is derived from an EMBL/GenBank/DDBJ whole genome shotgun (WGS) entry which is preliminary data.</text>
</comment>
<proteinExistence type="predicted"/>
<sequence length="856" mass="96256">MSGDESEPIQSSVEQSTVDEGMKSLHISLELGRRKRASKRDTTRVRHQLEKSFSVSKATLNKEEIEHRVEDLWSSLEETQNIMDELSVYYLGEKDGENQKALMKESNELELECQQAIEKAQAVLISGCFESNATVSQDNDNDEVTNGTSSAGSNLINEGQTQPAVTSITEQQAMQGAIGTSMIQQTVEQNQSSSSSPTHTPSYTGGSVLNRHLKPLRVPDYNGNKAKFEEFWSLFESLVDKSNEPVHLKMARLRQSLSGRALEAIRGLGVSAPEYDEAKEIIQSKFGGQRRQLRGYMDELENMPTMRNNDVNAFEKFADLVRVTVAKLRAENRESELGEGTLHRQLVKKLSDRQLESYSRWLSTHSKEQSVICLCDWLKEEVTIKVEAAEMAYGLEQKYAESKGYQNKGDKPRFRSYRTGKQGSYESYQPNMSGNAVDAKPPCAFCGRTGHGIWSCHQFQQRPVLDRWKTAKEKQLCFRWLATDHHGKDCRRSRQCNIGGCQLTHHRLLHDPEHKSNKPDLPEEKVEFKSPREGVMDEARVVTTTTGESNHKVQMHSLRTIPVWIKANGKRIKVNAVLDDASNETFLNEEVAGFLGLSAAGSKKDWQTKISTTYGVIIAEEDYLPKDICLKPASDESSSSAPSVTSQCRTQININVENASVPSQVQYVSVQIIVPRCPLKSNTPSEVPVARLTSVYVSSYHAYVTTPLTSSQQAKLERATRKKTPSAVAHIITKECPSVEMAIKRNILNGCNTSCEKVCRRQTRSSVLYSSGEQFEAMDDFNINKLWLEMKITQPFLIDLMNATTGNPVDIDNTTEEVKVKYCFIYSILMNMRRHELSLFQRINTVLLIEGGCGKQ</sequence>
<feature type="region of interest" description="Disordered" evidence="1">
    <location>
        <begin position="134"/>
        <end position="157"/>
    </location>
</feature>
<feature type="compositionally biased region" description="Low complexity" evidence="1">
    <location>
        <begin position="192"/>
        <end position="207"/>
    </location>
</feature>
<reference evidence="2" key="1">
    <citation type="submission" date="2020-04" db="EMBL/GenBank/DDBJ databases">
        <authorList>
            <person name="Alioto T."/>
            <person name="Alioto T."/>
            <person name="Gomez Garrido J."/>
        </authorList>
    </citation>
    <scope>NUCLEOTIDE SEQUENCE</scope>
    <source>
        <strain evidence="2">A484AB</strain>
    </source>
</reference>
<feature type="region of interest" description="Disordered" evidence="1">
    <location>
        <begin position="1"/>
        <end position="45"/>
    </location>
</feature>
<dbReference type="InterPro" id="IPR005312">
    <property type="entry name" value="DUF1759"/>
</dbReference>